<dbReference type="EMBL" id="FOBF01000031">
    <property type="protein sequence ID" value="SEN63036.1"/>
    <property type="molecule type" value="Genomic_DNA"/>
</dbReference>
<evidence type="ECO:0000313" key="2">
    <source>
        <dbReference type="EMBL" id="SEN63036.1"/>
    </source>
</evidence>
<organism evidence="2 3">
    <name type="scientific">Nonomuraea pusilla</name>
    <dbReference type="NCBI Taxonomy" id="46177"/>
    <lineage>
        <taxon>Bacteria</taxon>
        <taxon>Bacillati</taxon>
        <taxon>Actinomycetota</taxon>
        <taxon>Actinomycetes</taxon>
        <taxon>Streptosporangiales</taxon>
        <taxon>Streptosporangiaceae</taxon>
        <taxon>Nonomuraea</taxon>
    </lineage>
</organism>
<dbReference type="STRING" id="46177.SAMN05660976_07954"/>
<dbReference type="OrthoDB" id="3539644at2"/>
<dbReference type="RefSeq" id="WP_091105547.1">
    <property type="nucleotide sequence ID" value="NZ_FOBF01000031.1"/>
</dbReference>
<feature type="chain" id="PRO_5039728319" evidence="1">
    <location>
        <begin position="26"/>
        <end position="156"/>
    </location>
</feature>
<evidence type="ECO:0000313" key="3">
    <source>
        <dbReference type="Proteomes" id="UP000198953"/>
    </source>
</evidence>
<feature type="signal peptide" evidence="1">
    <location>
        <begin position="1"/>
        <end position="25"/>
    </location>
</feature>
<evidence type="ECO:0000256" key="1">
    <source>
        <dbReference type="SAM" id="SignalP"/>
    </source>
</evidence>
<keyword evidence="3" id="KW-1185">Reference proteome</keyword>
<dbReference type="Proteomes" id="UP000198953">
    <property type="component" value="Unassembled WGS sequence"/>
</dbReference>
<accession>A0A1H8I4R8</accession>
<keyword evidence="1" id="KW-0732">Signal</keyword>
<protein>
    <submittedName>
        <fullName evidence="2">Uncharacterized protein</fullName>
    </submittedName>
</protein>
<name>A0A1H8I4R8_9ACTN</name>
<proteinExistence type="predicted"/>
<gene>
    <name evidence="2" type="ORF">SAMN05660976_07954</name>
</gene>
<dbReference type="AlphaFoldDB" id="A0A1H8I4R8"/>
<sequence>MLRTLAGALLVAATATTLVAAPASAATSTTSTASAASTATTAGKAAVSATTAGPQLIRTTIRFGRCKDTCRINVRIKNISRTTLRDVSLSANLKVNGRKVGSCYKYVGGMRPGQTRLAGCTVTSRTLARMWSNFSHRRIRTFNTHASTVVRYRYYR</sequence>
<reference evidence="2 3" key="1">
    <citation type="submission" date="2016-10" db="EMBL/GenBank/DDBJ databases">
        <authorList>
            <person name="de Groot N.N."/>
        </authorList>
    </citation>
    <scope>NUCLEOTIDE SEQUENCE [LARGE SCALE GENOMIC DNA]</scope>
    <source>
        <strain evidence="2 3">DSM 43357</strain>
    </source>
</reference>